<evidence type="ECO:0000256" key="11">
    <source>
        <dbReference type="ARBA" id="ARBA00022967"/>
    </source>
</evidence>
<dbReference type="PROSITE" id="PS50893">
    <property type="entry name" value="ABC_TRANSPORTER_2"/>
    <property type="match status" value="2"/>
</dbReference>
<evidence type="ECO:0000256" key="6">
    <source>
        <dbReference type="ARBA" id="ARBA00022519"/>
    </source>
</evidence>
<keyword evidence="5" id="KW-1003">Cell membrane</keyword>
<accession>A0A1H7RSS4</accession>
<evidence type="ECO:0000256" key="16">
    <source>
        <dbReference type="ARBA" id="ARBA00041187"/>
    </source>
</evidence>
<dbReference type="EC" id="7.4.2.10" evidence="15"/>
<dbReference type="NCBIfam" id="NF008453">
    <property type="entry name" value="PRK11308.1"/>
    <property type="match status" value="2"/>
</dbReference>
<dbReference type="InterPro" id="IPR027417">
    <property type="entry name" value="P-loop_NTPase"/>
</dbReference>
<evidence type="ECO:0000256" key="9">
    <source>
        <dbReference type="ARBA" id="ARBA00022801"/>
    </source>
</evidence>
<evidence type="ECO:0000256" key="4">
    <source>
        <dbReference type="ARBA" id="ARBA00022448"/>
    </source>
</evidence>
<dbReference type="FunFam" id="3.40.50.300:FF:000016">
    <property type="entry name" value="Oligopeptide ABC transporter ATP-binding component"/>
    <property type="match status" value="2"/>
</dbReference>
<dbReference type="GO" id="GO:0015833">
    <property type="term" value="P:peptide transport"/>
    <property type="evidence" value="ECO:0007669"/>
    <property type="project" value="InterPro"/>
</dbReference>
<keyword evidence="12" id="KW-0472">Membrane</keyword>
<dbReference type="SUPFAM" id="SSF52540">
    <property type="entry name" value="P-loop containing nucleoside triphosphate hydrolases"/>
    <property type="match status" value="2"/>
</dbReference>
<comment type="function">
    <text evidence="13">Part of the ABC transporter complex GsiABCD involved in glutathione import. Responsible for energy coupling to the transport system.</text>
</comment>
<dbReference type="InterPro" id="IPR003593">
    <property type="entry name" value="AAA+_ATPase"/>
</dbReference>
<comment type="subunit">
    <text evidence="3">The complex is composed of two ATP-binding proteins (GsiA), two transmembrane proteins (GsiC and GsiD) and a solute-binding protein (GsiB).</text>
</comment>
<evidence type="ECO:0000313" key="19">
    <source>
        <dbReference type="EMBL" id="SEL63350.1"/>
    </source>
</evidence>
<evidence type="ECO:0000256" key="1">
    <source>
        <dbReference type="ARBA" id="ARBA00004170"/>
    </source>
</evidence>
<evidence type="ECO:0000256" key="13">
    <source>
        <dbReference type="ARBA" id="ARBA00037530"/>
    </source>
</evidence>
<feature type="domain" description="ABC transporter" evidence="18">
    <location>
        <begin position="285"/>
        <end position="533"/>
    </location>
</feature>
<dbReference type="InterPro" id="IPR003439">
    <property type="entry name" value="ABC_transporter-like_ATP-bd"/>
</dbReference>
<dbReference type="CDD" id="cd03257">
    <property type="entry name" value="ABC_NikE_OppD_transporters"/>
    <property type="match status" value="2"/>
</dbReference>
<dbReference type="PROSITE" id="PS00211">
    <property type="entry name" value="ABC_TRANSPORTER_1"/>
    <property type="match status" value="2"/>
</dbReference>
<dbReference type="GO" id="GO:0005886">
    <property type="term" value="C:plasma membrane"/>
    <property type="evidence" value="ECO:0007669"/>
    <property type="project" value="UniProtKB-SubCell"/>
</dbReference>
<dbReference type="PANTHER" id="PTHR43776">
    <property type="entry name" value="TRANSPORT ATP-BINDING PROTEIN"/>
    <property type="match status" value="1"/>
</dbReference>
<evidence type="ECO:0000256" key="14">
    <source>
        <dbReference type="ARBA" id="ARBA00038416"/>
    </source>
</evidence>
<dbReference type="InterPro" id="IPR017871">
    <property type="entry name" value="ABC_transporter-like_CS"/>
</dbReference>
<keyword evidence="4" id="KW-0813">Transport</keyword>
<name>A0A1H7RSS4_9BURK</name>
<reference evidence="20" key="1">
    <citation type="submission" date="2016-10" db="EMBL/GenBank/DDBJ databases">
        <authorList>
            <person name="Varghese N."/>
            <person name="Submissions S."/>
        </authorList>
    </citation>
    <scope>NUCLEOTIDE SEQUENCE [LARGE SCALE GENOMIC DNA]</scope>
    <source>
        <strain evidence="20">LMG 26416</strain>
    </source>
</reference>
<evidence type="ECO:0000256" key="3">
    <source>
        <dbReference type="ARBA" id="ARBA00011469"/>
    </source>
</evidence>
<evidence type="ECO:0000256" key="12">
    <source>
        <dbReference type="ARBA" id="ARBA00023136"/>
    </source>
</evidence>
<dbReference type="GO" id="GO:0055085">
    <property type="term" value="P:transmembrane transport"/>
    <property type="evidence" value="ECO:0007669"/>
    <property type="project" value="UniProtKB-ARBA"/>
</dbReference>
<keyword evidence="10 19" id="KW-0067">ATP-binding</keyword>
<keyword evidence="20" id="KW-1185">Reference proteome</keyword>
<dbReference type="STRING" id="416943.SAMN05445871_5552"/>
<dbReference type="EMBL" id="FOAJ01000010">
    <property type="protein sequence ID" value="SEL63350.1"/>
    <property type="molecule type" value="Genomic_DNA"/>
</dbReference>
<dbReference type="InterPro" id="IPR050319">
    <property type="entry name" value="ABC_transp_ATP-bind"/>
</dbReference>
<dbReference type="PANTHER" id="PTHR43776:SF15">
    <property type="entry name" value="GLUTATHIONE IMPORT ATP-BINDING PROTEIN GSIA"/>
    <property type="match status" value="1"/>
</dbReference>
<feature type="domain" description="ABC transporter" evidence="18">
    <location>
        <begin position="13"/>
        <end position="263"/>
    </location>
</feature>
<evidence type="ECO:0000313" key="20">
    <source>
        <dbReference type="Proteomes" id="UP000199120"/>
    </source>
</evidence>
<protein>
    <recommendedName>
        <fullName evidence="16">Glutathione import ATP-binding protein GsiA</fullName>
        <ecNumber evidence="15">7.4.2.10</ecNumber>
    </recommendedName>
</protein>
<dbReference type="InterPro" id="IPR013563">
    <property type="entry name" value="Oligopep_ABC_C"/>
</dbReference>
<evidence type="ECO:0000256" key="10">
    <source>
        <dbReference type="ARBA" id="ARBA00022840"/>
    </source>
</evidence>
<evidence type="ECO:0000256" key="17">
    <source>
        <dbReference type="ARBA" id="ARBA00047640"/>
    </source>
</evidence>
<evidence type="ECO:0000259" key="18">
    <source>
        <dbReference type="PROSITE" id="PS50893"/>
    </source>
</evidence>
<keyword evidence="11" id="KW-1278">Translocase</keyword>
<comment type="similarity">
    <text evidence="14">Belongs to the ABC transporter superfamily. Glutathione importer (TC 3.A.1.5.11) family.</text>
</comment>
<keyword evidence="7" id="KW-0677">Repeat</keyword>
<dbReference type="SMART" id="SM00382">
    <property type="entry name" value="AAA"/>
    <property type="match status" value="2"/>
</dbReference>
<keyword evidence="6" id="KW-0997">Cell inner membrane</keyword>
<dbReference type="GO" id="GO:0016887">
    <property type="term" value="F:ATP hydrolysis activity"/>
    <property type="evidence" value="ECO:0007669"/>
    <property type="project" value="InterPro"/>
</dbReference>
<proteinExistence type="inferred from homology"/>
<dbReference type="OrthoDB" id="9802772at2"/>
<dbReference type="RefSeq" id="WP_090551710.1">
    <property type="nucleotide sequence ID" value="NZ_FNSR01000003.1"/>
</dbReference>
<evidence type="ECO:0000256" key="2">
    <source>
        <dbReference type="ARBA" id="ARBA00004533"/>
    </source>
</evidence>
<dbReference type="AlphaFoldDB" id="A0A1H7RSS4"/>
<organism evidence="19 20">
    <name type="scientific">Paraburkholderia caballeronis</name>
    <dbReference type="NCBI Taxonomy" id="416943"/>
    <lineage>
        <taxon>Bacteria</taxon>
        <taxon>Pseudomonadati</taxon>
        <taxon>Pseudomonadota</taxon>
        <taxon>Betaproteobacteria</taxon>
        <taxon>Burkholderiales</taxon>
        <taxon>Burkholderiaceae</taxon>
        <taxon>Paraburkholderia</taxon>
    </lineage>
</organism>
<dbReference type="Gene3D" id="3.40.50.300">
    <property type="entry name" value="P-loop containing nucleotide triphosphate hydrolases"/>
    <property type="match status" value="2"/>
</dbReference>
<evidence type="ECO:0000256" key="8">
    <source>
        <dbReference type="ARBA" id="ARBA00022741"/>
    </source>
</evidence>
<keyword evidence="9" id="KW-0378">Hydrolase</keyword>
<dbReference type="Proteomes" id="UP000199120">
    <property type="component" value="Unassembled WGS sequence"/>
</dbReference>
<evidence type="ECO:0000256" key="5">
    <source>
        <dbReference type="ARBA" id="ARBA00022475"/>
    </source>
</evidence>
<comment type="subcellular location">
    <subcellularLocation>
        <location evidence="2">Cell inner membrane</location>
    </subcellularLocation>
    <subcellularLocation>
        <location evidence="1">Membrane</location>
        <topology evidence="1">Peripheral membrane protein</topology>
    </subcellularLocation>
</comment>
<dbReference type="Pfam" id="PF08352">
    <property type="entry name" value="oligo_HPY"/>
    <property type="match status" value="2"/>
</dbReference>
<dbReference type="GO" id="GO:0005524">
    <property type="term" value="F:ATP binding"/>
    <property type="evidence" value="ECO:0007669"/>
    <property type="project" value="UniProtKB-KW"/>
</dbReference>
<keyword evidence="8" id="KW-0547">Nucleotide-binding</keyword>
<dbReference type="NCBIfam" id="NF007739">
    <property type="entry name" value="PRK10419.1"/>
    <property type="match status" value="2"/>
</dbReference>
<evidence type="ECO:0000256" key="15">
    <source>
        <dbReference type="ARBA" id="ARBA00039050"/>
    </source>
</evidence>
<evidence type="ECO:0000256" key="7">
    <source>
        <dbReference type="ARBA" id="ARBA00022737"/>
    </source>
</evidence>
<comment type="catalytic activity">
    <reaction evidence="17">
        <text>glutathione(out) + ATP + H2O = glutathione(in) + ADP + phosphate + H(+)</text>
        <dbReference type="Rhea" id="RHEA:29791"/>
        <dbReference type="ChEBI" id="CHEBI:15377"/>
        <dbReference type="ChEBI" id="CHEBI:15378"/>
        <dbReference type="ChEBI" id="CHEBI:30616"/>
        <dbReference type="ChEBI" id="CHEBI:43474"/>
        <dbReference type="ChEBI" id="CHEBI:57925"/>
        <dbReference type="ChEBI" id="CHEBI:456216"/>
        <dbReference type="EC" id="7.4.2.10"/>
    </reaction>
</comment>
<dbReference type="Pfam" id="PF00005">
    <property type="entry name" value="ABC_tran"/>
    <property type="match status" value="2"/>
</dbReference>
<sequence>MKPSTLPAASPVLQVERLSVEVGSGERARRLVGDIGFALHAGKTLCLAGESGSGKSITSLAIMGLLPNAARVAGGSIRFDGRELTSLAAADMETIRGKHIAMIFQEPMTSLNPLMTVGQQLDETLRRHASLDRRAARQASLAMLDAVHMTQAARRLDQYPHELSGGMRQRVMIAMAMLCKPRVLIADEPTTALDVTVQAQILELMRELQREFGTAMLLITHDMGVVAEMADDIAVMQNGAIQEHADARRLFTMPQHPYTQKLLAAVAVPGSAPPPESRAAEPVILRVEHLNVRFPLRVDGLRTPQYVHAVEDVSFELRREETLGLVGESGCGKSTTGKALISMVAYEGSVNLLGRELNGCSGDALRAARRDVQMIFQDPYASLNPRKTVLDLVGEPLLIHQRTPLAQRTERVAELLGQVGLPADAMRRYPHQFSGGQRQRICIARALSLNPKIIVADESVAALDVSIRAQVLELFEQLQREHRISYVFVSHDMSVIERVCHRVAVMYCGRIVEIGRRDRVLNQPQHPYTRRLLEAVPVPDVDRKRDFKALLKDIERHSPIHPKGFVPEPLRFDEVADDHFVAVREMA</sequence>
<gene>
    <name evidence="19" type="ORF">SAMN05192542_110178</name>
</gene>